<dbReference type="Pfam" id="PF02104">
    <property type="entry name" value="SURF1"/>
    <property type="match status" value="1"/>
</dbReference>
<evidence type="ECO:0000256" key="3">
    <source>
        <dbReference type="ARBA" id="ARBA00022692"/>
    </source>
</evidence>
<comment type="subcellular location">
    <subcellularLocation>
        <location evidence="6">Cell membrane</location>
        <topology evidence="6">Multi-pass membrane protein</topology>
    </subcellularLocation>
    <subcellularLocation>
        <location evidence="1">Membrane</location>
    </subcellularLocation>
</comment>
<evidence type="ECO:0000256" key="5">
    <source>
        <dbReference type="ARBA" id="ARBA00023136"/>
    </source>
</evidence>
<proteinExistence type="inferred from homology"/>
<dbReference type="PANTHER" id="PTHR23427">
    <property type="entry name" value="SURFEIT LOCUS PROTEIN"/>
    <property type="match status" value="1"/>
</dbReference>
<dbReference type="PROSITE" id="PS50895">
    <property type="entry name" value="SURF1"/>
    <property type="match status" value="1"/>
</dbReference>
<accession>A0ABP8JQN1</accession>
<dbReference type="CDD" id="cd06662">
    <property type="entry name" value="SURF1"/>
    <property type="match status" value="1"/>
</dbReference>
<keyword evidence="3 6" id="KW-0812">Transmembrane</keyword>
<evidence type="ECO:0000256" key="6">
    <source>
        <dbReference type="RuleBase" id="RU363076"/>
    </source>
</evidence>
<sequence length="303" mass="32182">MADHRIAQYARVVFQPRWIALALFVVGFTALCWSVLAPWQLGKNVTTSHRNQQIADSVNAAPVPAAQLLRGVTTVGSTLEWRKVTITGHYLDDKEVVARLRTWDGDPAYEILTPFAASDGTDYLVDRGFVKTASGDTVPAYDAAPTGTVTLVARIRKSEGTGAGRGVREEAGHLQAGSIDPDTVGHAVGLDLAPGYLNLSDSQPGGLGTVPLPQLDAGPYLSYGLQWLAFGIMAPGALGYFIFSEVKRRREERAVMAAAEGSGAPEPSADGDGAGSVPAEPVREVTPEEARAARLADRYGRRG</sequence>
<evidence type="ECO:0000256" key="4">
    <source>
        <dbReference type="ARBA" id="ARBA00022989"/>
    </source>
</evidence>
<dbReference type="InterPro" id="IPR045214">
    <property type="entry name" value="Surf1/Surf4"/>
</dbReference>
<evidence type="ECO:0000313" key="9">
    <source>
        <dbReference type="Proteomes" id="UP001500635"/>
    </source>
</evidence>
<dbReference type="PANTHER" id="PTHR23427:SF2">
    <property type="entry name" value="SURFEIT LOCUS PROTEIN 1"/>
    <property type="match status" value="1"/>
</dbReference>
<gene>
    <name evidence="8" type="ORF">GCM10023147_27030</name>
</gene>
<dbReference type="Proteomes" id="UP001500635">
    <property type="component" value="Unassembled WGS sequence"/>
</dbReference>
<evidence type="ECO:0000313" key="8">
    <source>
        <dbReference type="EMBL" id="GAA4394691.1"/>
    </source>
</evidence>
<protein>
    <recommendedName>
        <fullName evidence="6">SURF1-like protein</fullName>
    </recommendedName>
</protein>
<dbReference type="EMBL" id="BAABFR010000039">
    <property type="protein sequence ID" value="GAA4394691.1"/>
    <property type="molecule type" value="Genomic_DNA"/>
</dbReference>
<keyword evidence="6" id="KW-1003">Cell membrane</keyword>
<keyword evidence="9" id="KW-1185">Reference proteome</keyword>
<feature type="transmembrane region" description="Helical" evidence="6">
    <location>
        <begin position="21"/>
        <end position="41"/>
    </location>
</feature>
<feature type="region of interest" description="Disordered" evidence="7">
    <location>
        <begin position="256"/>
        <end position="303"/>
    </location>
</feature>
<name>A0ABP8JQN1_9ACTN</name>
<reference evidence="9" key="1">
    <citation type="journal article" date="2019" name="Int. J. Syst. Evol. Microbiol.">
        <title>The Global Catalogue of Microorganisms (GCM) 10K type strain sequencing project: providing services to taxonomists for standard genome sequencing and annotation.</title>
        <authorList>
            <consortium name="The Broad Institute Genomics Platform"/>
            <consortium name="The Broad Institute Genome Sequencing Center for Infectious Disease"/>
            <person name="Wu L."/>
            <person name="Ma J."/>
        </authorList>
    </citation>
    <scope>NUCLEOTIDE SEQUENCE [LARGE SCALE GENOMIC DNA]</scope>
    <source>
        <strain evidence="9">JCM 17688</strain>
    </source>
</reference>
<evidence type="ECO:0000256" key="2">
    <source>
        <dbReference type="ARBA" id="ARBA00007165"/>
    </source>
</evidence>
<organism evidence="8 9">
    <name type="scientific">Tsukamurella soli</name>
    <dbReference type="NCBI Taxonomy" id="644556"/>
    <lineage>
        <taxon>Bacteria</taxon>
        <taxon>Bacillati</taxon>
        <taxon>Actinomycetota</taxon>
        <taxon>Actinomycetes</taxon>
        <taxon>Mycobacteriales</taxon>
        <taxon>Tsukamurellaceae</taxon>
        <taxon>Tsukamurella</taxon>
    </lineage>
</organism>
<feature type="transmembrane region" description="Helical" evidence="6">
    <location>
        <begin position="220"/>
        <end position="243"/>
    </location>
</feature>
<comment type="caution">
    <text evidence="8">The sequence shown here is derived from an EMBL/GenBank/DDBJ whole genome shotgun (WGS) entry which is preliminary data.</text>
</comment>
<keyword evidence="5 6" id="KW-0472">Membrane</keyword>
<dbReference type="RefSeq" id="WP_344996584.1">
    <property type="nucleotide sequence ID" value="NZ_BAABFR010000039.1"/>
</dbReference>
<feature type="compositionally biased region" description="Basic and acidic residues" evidence="7">
    <location>
        <begin position="281"/>
        <end position="303"/>
    </location>
</feature>
<evidence type="ECO:0000256" key="1">
    <source>
        <dbReference type="ARBA" id="ARBA00004370"/>
    </source>
</evidence>
<keyword evidence="4 6" id="KW-1133">Transmembrane helix</keyword>
<evidence type="ECO:0000256" key="7">
    <source>
        <dbReference type="SAM" id="MobiDB-lite"/>
    </source>
</evidence>
<dbReference type="InterPro" id="IPR002994">
    <property type="entry name" value="Surf1/Shy1"/>
</dbReference>
<comment type="similarity">
    <text evidence="2 6">Belongs to the SURF1 family.</text>
</comment>